<dbReference type="InterPro" id="IPR036397">
    <property type="entry name" value="RNaseH_sf"/>
</dbReference>
<organism evidence="2 3">
    <name type="scientific">Durio zibethinus</name>
    <name type="common">Durian</name>
    <dbReference type="NCBI Taxonomy" id="66656"/>
    <lineage>
        <taxon>Eukaryota</taxon>
        <taxon>Viridiplantae</taxon>
        <taxon>Streptophyta</taxon>
        <taxon>Embryophyta</taxon>
        <taxon>Tracheophyta</taxon>
        <taxon>Spermatophyta</taxon>
        <taxon>Magnoliopsida</taxon>
        <taxon>eudicotyledons</taxon>
        <taxon>Gunneridae</taxon>
        <taxon>Pentapetalae</taxon>
        <taxon>rosids</taxon>
        <taxon>malvids</taxon>
        <taxon>Malvales</taxon>
        <taxon>Malvaceae</taxon>
        <taxon>Helicteroideae</taxon>
        <taxon>Durio</taxon>
    </lineage>
</organism>
<dbReference type="RefSeq" id="XP_022715513.1">
    <property type="nucleotide sequence ID" value="XM_022859778.1"/>
</dbReference>
<keyword evidence="2" id="KW-1185">Reference proteome</keyword>
<sequence>MAISELEKKDDNEKSWKMYFDGTINALWHEIGVILISFEVHYYLVTSRLNFNYINIVVEYEACVMGLQAAIDRKIKILKVFGDSALVIFQLKREWETRDLKLIPYHKYITELCKQFEEVQFEHLCHEENYIADALATLMVIFQVDNNTKIQPIKSDVKDKSIHCTNVEKNEYKKPWYYDILQYLKNQQFQIKQQIMMKKS</sequence>
<gene>
    <name evidence="3" type="primary">LOC111274834</name>
</gene>
<dbReference type="GeneID" id="111274834"/>
<dbReference type="Pfam" id="PF13456">
    <property type="entry name" value="RVT_3"/>
    <property type="match status" value="1"/>
</dbReference>
<protein>
    <submittedName>
        <fullName evidence="3">Uncharacterized protein LOC111274834</fullName>
    </submittedName>
</protein>
<accession>A0A6P5WHS5</accession>
<dbReference type="PANTHER" id="PTHR48475">
    <property type="entry name" value="RIBONUCLEASE H"/>
    <property type="match status" value="1"/>
</dbReference>
<dbReference type="CDD" id="cd09279">
    <property type="entry name" value="RNase_HI_like"/>
    <property type="match status" value="1"/>
</dbReference>
<feature type="domain" description="RNase H type-1" evidence="1">
    <location>
        <begin position="31"/>
        <end position="137"/>
    </location>
</feature>
<dbReference type="Proteomes" id="UP000515121">
    <property type="component" value="Unplaced"/>
</dbReference>
<dbReference type="Gene3D" id="3.30.420.10">
    <property type="entry name" value="Ribonuclease H-like superfamily/Ribonuclease H"/>
    <property type="match status" value="1"/>
</dbReference>
<evidence type="ECO:0000313" key="3">
    <source>
        <dbReference type="RefSeq" id="XP_022715513.1"/>
    </source>
</evidence>
<name>A0A6P5WHS5_DURZI</name>
<evidence type="ECO:0000313" key="2">
    <source>
        <dbReference type="Proteomes" id="UP000515121"/>
    </source>
</evidence>
<dbReference type="SUPFAM" id="SSF53098">
    <property type="entry name" value="Ribonuclease H-like"/>
    <property type="match status" value="1"/>
</dbReference>
<dbReference type="PANTHER" id="PTHR48475:SF1">
    <property type="entry name" value="RNASE H TYPE-1 DOMAIN-CONTAINING PROTEIN"/>
    <property type="match status" value="1"/>
</dbReference>
<dbReference type="InterPro" id="IPR012337">
    <property type="entry name" value="RNaseH-like_sf"/>
</dbReference>
<proteinExistence type="predicted"/>
<dbReference type="OrthoDB" id="1432522at2759"/>
<dbReference type="GO" id="GO:0003676">
    <property type="term" value="F:nucleic acid binding"/>
    <property type="evidence" value="ECO:0007669"/>
    <property type="project" value="InterPro"/>
</dbReference>
<evidence type="ECO:0000259" key="1">
    <source>
        <dbReference type="Pfam" id="PF13456"/>
    </source>
</evidence>
<dbReference type="InterPro" id="IPR002156">
    <property type="entry name" value="RNaseH_domain"/>
</dbReference>
<reference evidence="3" key="1">
    <citation type="submission" date="2025-08" db="UniProtKB">
        <authorList>
            <consortium name="RefSeq"/>
        </authorList>
    </citation>
    <scope>IDENTIFICATION</scope>
    <source>
        <tissue evidence="3">Fruit stalk</tissue>
    </source>
</reference>
<dbReference type="KEGG" id="dzi:111274834"/>
<dbReference type="AlphaFoldDB" id="A0A6P5WHS5"/>
<dbReference type="GO" id="GO:0004523">
    <property type="term" value="F:RNA-DNA hybrid ribonuclease activity"/>
    <property type="evidence" value="ECO:0007669"/>
    <property type="project" value="InterPro"/>
</dbReference>